<evidence type="ECO:0000256" key="3">
    <source>
        <dbReference type="ARBA" id="ARBA00011489"/>
    </source>
</evidence>
<comment type="function">
    <text evidence="9">Regulates membrane-cell wall junctions and localized cell wall deposition. Required for establishment of the Casparian strip membrane domain (CSD) and the subsequent formation of Casparian strips, a cell wall modification of the root endodermis that determines an apoplastic barrier between the intraorganismal apoplasm and the extraorganismal apoplasm and prevents lateral diffusion.</text>
</comment>
<dbReference type="EMBL" id="JAUUTY010000004">
    <property type="protein sequence ID" value="KAK1647975.1"/>
    <property type="molecule type" value="Genomic_DNA"/>
</dbReference>
<evidence type="ECO:0000256" key="1">
    <source>
        <dbReference type="ARBA" id="ARBA00004651"/>
    </source>
</evidence>
<reference evidence="12" key="1">
    <citation type="submission" date="2023-07" db="EMBL/GenBank/DDBJ databases">
        <title>A chromosome-level genome assembly of Lolium multiflorum.</title>
        <authorList>
            <person name="Chen Y."/>
            <person name="Copetti D."/>
            <person name="Kolliker R."/>
            <person name="Studer B."/>
        </authorList>
    </citation>
    <scope>NUCLEOTIDE SEQUENCE</scope>
    <source>
        <strain evidence="12">02402/16</strain>
        <tissue evidence="12">Leaf</tissue>
    </source>
</reference>
<evidence type="ECO:0000256" key="5">
    <source>
        <dbReference type="ARBA" id="ARBA00022692"/>
    </source>
</evidence>
<dbReference type="GO" id="GO:0005886">
    <property type="term" value="C:plasma membrane"/>
    <property type="evidence" value="ECO:0007669"/>
    <property type="project" value="UniProtKB-SubCell"/>
</dbReference>
<organism evidence="12 13">
    <name type="scientific">Lolium multiflorum</name>
    <name type="common">Italian ryegrass</name>
    <name type="synonym">Lolium perenne subsp. multiflorum</name>
    <dbReference type="NCBI Taxonomy" id="4521"/>
    <lineage>
        <taxon>Eukaryota</taxon>
        <taxon>Viridiplantae</taxon>
        <taxon>Streptophyta</taxon>
        <taxon>Embryophyta</taxon>
        <taxon>Tracheophyta</taxon>
        <taxon>Spermatophyta</taxon>
        <taxon>Magnoliopsida</taxon>
        <taxon>Liliopsida</taxon>
        <taxon>Poales</taxon>
        <taxon>Poaceae</taxon>
        <taxon>BOP clade</taxon>
        <taxon>Pooideae</taxon>
        <taxon>Poodae</taxon>
        <taxon>Poeae</taxon>
        <taxon>Poeae Chloroplast Group 2 (Poeae type)</taxon>
        <taxon>Loliodinae</taxon>
        <taxon>Loliinae</taxon>
        <taxon>Lolium</taxon>
    </lineage>
</organism>
<feature type="transmembrane region" description="Helical" evidence="10">
    <location>
        <begin position="119"/>
        <end position="142"/>
    </location>
</feature>
<gene>
    <name evidence="12" type="ORF">QYE76_065780</name>
</gene>
<keyword evidence="13" id="KW-1185">Reference proteome</keyword>
<evidence type="ECO:0000313" key="12">
    <source>
        <dbReference type="EMBL" id="KAK1647975.1"/>
    </source>
</evidence>
<feature type="transmembrane region" description="Helical" evidence="10">
    <location>
        <begin position="55"/>
        <end position="78"/>
    </location>
</feature>
<keyword evidence="8" id="KW-0961">Cell wall biogenesis/degradation</keyword>
<dbReference type="PANTHER" id="PTHR36488:SF8">
    <property type="entry name" value="CASP-LIKE PROTEIN 1U1"/>
    <property type="match status" value="1"/>
</dbReference>
<comment type="caution">
    <text evidence="10">Lacks conserved residue(s) required for the propagation of feature annotation.</text>
</comment>
<comment type="similarity">
    <text evidence="2 10">Belongs to the Casparian strip membrane proteins (CASP) family.</text>
</comment>
<keyword evidence="4 10" id="KW-1003">Cell membrane</keyword>
<evidence type="ECO:0000256" key="9">
    <source>
        <dbReference type="ARBA" id="ARBA00025302"/>
    </source>
</evidence>
<evidence type="ECO:0000256" key="7">
    <source>
        <dbReference type="ARBA" id="ARBA00023136"/>
    </source>
</evidence>
<evidence type="ECO:0000256" key="4">
    <source>
        <dbReference type="ARBA" id="ARBA00022475"/>
    </source>
</evidence>
<proteinExistence type="inferred from homology"/>
<comment type="caution">
    <text evidence="12">The sequence shown here is derived from an EMBL/GenBank/DDBJ whole genome shotgun (WGS) entry which is preliminary data.</text>
</comment>
<dbReference type="PANTHER" id="PTHR36488">
    <property type="entry name" value="CASP-LIKE PROTEIN 1U1"/>
    <property type="match status" value="1"/>
</dbReference>
<dbReference type="AlphaFoldDB" id="A0AAD8WA88"/>
<comment type="subunit">
    <text evidence="3 10">Homodimer and heterodimers.</text>
</comment>
<dbReference type="GO" id="GO:0071555">
    <property type="term" value="P:cell wall organization"/>
    <property type="evidence" value="ECO:0007669"/>
    <property type="project" value="UniProtKB-KW"/>
</dbReference>
<dbReference type="InterPro" id="IPR044173">
    <property type="entry name" value="CASPL"/>
</dbReference>
<keyword evidence="6 10" id="KW-1133">Transmembrane helix</keyword>
<evidence type="ECO:0000256" key="10">
    <source>
        <dbReference type="RuleBase" id="RU361233"/>
    </source>
</evidence>
<feature type="domain" description="Casparian strip membrane protein" evidence="11">
    <location>
        <begin position="8"/>
        <end position="127"/>
    </location>
</feature>
<dbReference type="Pfam" id="PF04535">
    <property type="entry name" value="CASP_dom"/>
    <property type="match status" value="1"/>
</dbReference>
<name>A0AAD8WA88_LOLMU</name>
<dbReference type="InterPro" id="IPR006702">
    <property type="entry name" value="CASP_dom"/>
</dbReference>
<comment type="subcellular location">
    <subcellularLocation>
        <location evidence="1 10">Cell membrane</location>
        <topology evidence="1 10">Multi-pass membrane protein</topology>
    </subcellularLocation>
</comment>
<evidence type="ECO:0000259" key="11">
    <source>
        <dbReference type="Pfam" id="PF04535"/>
    </source>
</evidence>
<keyword evidence="5 10" id="KW-0812">Transmembrane</keyword>
<evidence type="ECO:0000256" key="2">
    <source>
        <dbReference type="ARBA" id="ARBA00007651"/>
    </source>
</evidence>
<sequence length="181" mass="17746">MAEKMEGAKAVSLAFRIVALALSVAAAVVMGTASQLIIINSGRGTVVSYSDYSALVYFVVGSVISVVCGALALYLFVVHRGGGSLAVSLLDTAALAVLFSASGAALASRRCFVDGADTFSWRTGTAAAIGVCAAAAVWVAALTRETPRGGFSLGMGSGGGGSCAGGGGGSACKHGCPSPQC</sequence>
<evidence type="ECO:0000313" key="13">
    <source>
        <dbReference type="Proteomes" id="UP001231189"/>
    </source>
</evidence>
<evidence type="ECO:0000256" key="6">
    <source>
        <dbReference type="ARBA" id="ARBA00022989"/>
    </source>
</evidence>
<evidence type="ECO:0000256" key="8">
    <source>
        <dbReference type="ARBA" id="ARBA00023316"/>
    </source>
</evidence>
<accession>A0AAD8WA88</accession>
<keyword evidence="7 10" id="KW-0472">Membrane</keyword>
<protein>
    <recommendedName>
        <fullName evidence="10">CASP-like protein</fullName>
    </recommendedName>
</protein>
<dbReference type="Proteomes" id="UP001231189">
    <property type="component" value="Unassembled WGS sequence"/>
</dbReference>
<feature type="transmembrane region" description="Helical" evidence="10">
    <location>
        <begin position="85"/>
        <end position="107"/>
    </location>
</feature>